<dbReference type="EMBL" id="CP095855">
    <property type="protein sequence ID" value="UPK71827.1"/>
    <property type="molecule type" value="Genomic_DNA"/>
</dbReference>
<sequence>MTNIIQEHWSNNELPGIDAILFADGTMIMLDFYTISTEGRKLHYVNPVCETNLKSVEKYNDDVWSQIERHPGALTLPDGKKVHFGEGAMGNEGFVALTENDDQLIWALFSTATNPFIKAAFVNGKIRAYSTYDRYYNIDILAPEKIVIEAAE</sequence>
<dbReference type="RefSeq" id="WP_247813940.1">
    <property type="nucleotide sequence ID" value="NZ_CP095855.1"/>
</dbReference>
<reference evidence="1 2" key="1">
    <citation type="submission" date="2022-04" db="EMBL/GenBank/DDBJ databases">
        <title>The arsenic-methylating capacity of Chitinophaga filiformis YT5 during chitin decomposition.</title>
        <authorList>
            <person name="Chen G."/>
            <person name="Liang Y."/>
        </authorList>
    </citation>
    <scope>NUCLEOTIDE SEQUENCE [LARGE SCALE GENOMIC DNA]</scope>
    <source>
        <strain evidence="1 2">YT5</strain>
    </source>
</reference>
<evidence type="ECO:0000313" key="1">
    <source>
        <dbReference type="EMBL" id="UPK71827.1"/>
    </source>
</evidence>
<evidence type="ECO:0000313" key="2">
    <source>
        <dbReference type="Proteomes" id="UP000830198"/>
    </source>
</evidence>
<proteinExistence type="predicted"/>
<gene>
    <name evidence="1" type="ORF">MYF79_11090</name>
</gene>
<keyword evidence="2" id="KW-1185">Reference proteome</keyword>
<organism evidence="1 2">
    <name type="scientific">Chitinophaga filiformis</name>
    <name type="common">Myxococcus filiformis</name>
    <name type="synonym">Flexibacter filiformis</name>
    <dbReference type="NCBI Taxonomy" id="104663"/>
    <lineage>
        <taxon>Bacteria</taxon>
        <taxon>Pseudomonadati</taxon>
        <taxon>Bacteroidota</taxon>
        <taxon>Chitinophagia</taxon>
        <taxon>Chitinophagales</taxon>
        <taxon>Chitinophagaceae</taxon>
        <taxon>Chitinophaga</taxon>
    </lineage>
</organism>
<accession>A0ABY4I6W5</accession>
<name>A0ABY4I6W5_CHIFI</name>
<protein>
    <submittedName>
        <fullName evidence="1">Uncharacterized protein</fullName>
    </submittedName>
</protein>
<dbReference type="Proteomes" id="UP000830198">
    <property type="component" value="Chromosome"/>
</dbReference>